<feature type="compositionally biased region" description="Basic and acidic residues" evidence="1">
    <location>
        <begin position="703"/>
        <end position="719"/>
    </location>
</feature>
<feature type="compositionally biased region" description="Basic and acidic residues" evidence="1">
    <location>
        <begin position="1041"/>
        <end position="1062"/>
    </location>
</feature>
<dbReference type="GeneID" id="108246981"/>
<dbReference type="Gene3D" id="2.60.40.2440">
    <property type="entry name" value="Carbohydrate binding type-21 domain"/>
    <property type="match status" value="1"/>
</dbReference>
<feature type="region of interest" description="Disordered" evidence="1">
    <location>
        <begin position="679"/>
        <end position="754"/>
    </location>
</feature>
<dbReference type="OMA" id="EGSKMTH"/>
<keyword evidence="2" id="KW-1133">Transmembrane helix</keyword>
<feature type="compositionally biased region" description="Basic and acidic residues" evidence="1">
    <location>
        <begin position="365"/>
        <end position="374"/>
    </location>
</feature>
<dbReference type="GO" id="GO:0005979">
    <property type="term" value="P:regulation of glycogen biosynthetic process"/>
    <property type="evidence" value="ECO:0007669"/>
    <property type="project" value="TreeGrafter"/>
</dbReference>
<dbReference type="Pfam" id="PF03370">
    <property type="entry name" value="CBM_21"/>
    <property type="match status" value="1"/>
</dbReference>
<name>A0A3Q3FKQ5_KRYMA</name>
<feature type="region of interest" description="Disordered" evidence="1">
    <location>
        <begin position="859"/>
        <end position="927"/>
    </location>
</feature>
<evidence type="ECO:0000256" key="1">
    <source>
        <dbReference type="SAM" id="MobiDB-lite"/>
    </source>
</evidence>
<dbReference type="CDD" id="cd22255">
    <property type="entry name" value="PBD_PPP1R3A"/>
    <property type="match status" value="1"/>
</dbReference>
<dbReference type="GeneTree" id="ENSGT00940000157682"/>
<dbReference type="AlphaFoldDB" id="A0A3Q3FKQ5"/>
<evidence type="ECO:0000259" key="3">
    <source>
        <dbReference type="PROSITE" id="PS51159"/>
    </source>
</evidence>
<keyword evidence="5" id="KW-1185">Reference proteome</keyword>
<keyword evidence="2" id="KW-0812">Transmembrane</keyword>
<feature type="compositionally biased region" description="Low complexity" evidence="1">
    <location>
        <begin position="71"/>
        <end position="82"/>
    </location>
</feature>
<dbReference type="Proteomes" id="UP000264800">
    <property type="component" value="Unplaced"/>
</dbReference>
<evidence type="ECO:0000256" key="2">
    <source>
        <dbReference type="SAM" id="Phobius"/>
    </source>
</evidence>
<evidence type="ECO:0000313" key="5">
    <source>
        <dbReference type="Proteomes" id="UP000264800"/>
    </source>
</evidence>
<feature type="compositionally biased region" description="Acidic residues" evidence="1">
    <location>
        <begin position="862"/>
        <end position="877"/>
    </location>
</feature>
<feature type="compositionally biased region" description="Basic residues" evidence="1">
    <location>
        <begin position="352"/>
        <end position="364"/>
    </location>
</feature>
<feature type="domain" description="CBM21" evidence="3">
    <location>
        <begin position="161"/>
        <end position="271"/>
    </location>
</feature>
<protein>
    <submittedName>
        <fullName evidence="4">Protein phosphatase 1 regulatory subunit 3A-like</fullName>
    </submittedName>
</protein>
<feature type="region of interest" description="Disordered" evidence="1">
    <location>
        <begin position="1037"/>
        <end position="1130"/>
    </location>
</feature>
<dbReference type="PROSITE" id="PS51159">
    <property type="entry name" value="CBM21"/>
    <property type="match status" value="1"/>
</dbReference>
<dbReference type="PANTHER" id="PTHR12307">
    <property type="entry name" value="PROTEIN PHOSPHATASE 1 REGULATORY SUBUNIT"/>
    <property type="match status" value="1"/>
</dbReference>
<reference evidence="4" key="1">
    <citation type="submission" date="2025-08" db="UniProtKB">
        <authorList>
            <consortium name="Ensembl"/>
        </authorList>
    </citation>
    <scope>IDENTIFICATION</scope>
</reference>
<dbReference type="CTD" id="100001260"/>
<dbReference type="InterPro" id="IPR005036">
    <property type="entry name" value="CBM21_dom"/>
</dbReference>
<reference evidence="4" key="2">
    <citation type="submission" date="2025-09" db="UniProtKB">
        <authorList>
            <consortium name="Ensembl"/>
        </authorList>
    </citation>
    <scope>IDENTIFICATION</scope>
</reference>
<evidence type="ECO:0000313" key="4">
    <source>
        <dbReference type="Ensembl" id="ENSKMAP00000013402.1"/>
    </source>
</evidence>
<dbReference type="STRING" id="37003.ENSKMAP00000013402"/>
<feature type="region of interest" description="Disordered" evidence="1">
    <location>
        <begin position="71"/>
        <end position="100"/>
    </location>
</feature>
<feature type="region of interest" description="Disordered" evidence="1">
    <location>
        <begin position="1164"/>
        <end position="1204"/>
    </location>
</feature>
<feature type="compositionally biased region" description="Polar residues" evidence="1">
    <location>
        <begin position="1193"/>
        <end position="1204"/>
    </location>
</feature>
<feature type="transmembrane region" description="Helical" evidence="2">
    <location>
        <begin position="1224"/>
        <end position="1257"/>
    </location>
</feature>
<feature type="compositionally biased region" description="Basic and acidic residues" evidence="1">
    <location>
        <begin position="1090"/>
        <end position="1100"/>
    </location>
</feature>
<dbReference type="KEGG" id="kmr:108246981"/>
<sequence>MSSVTRLRLLSRSLLNVSCQKRHTLLLTLAQSFMEFAGRPRPSEAYSLLAVPSLSSLDVDVDEDEGDFVIGIRPKSSPIPSRRSSDCNEDSEPEPPPLCGSRRVSFADAKGLSLVQVKEFDTRDVPKRQGFDSPAADDTNTWEYYLSPLTFFLSLPSDELSARVREQKIELESVELLPGTAILKGVVRVLNISYSKSVFVRTTFDNWCNHFDLLTEYIPDSSDGVTDSFLFKLTLVPPLGDQGSRVDFCLRCETPVGTFWANNDNKNYVLVCYRRMKGDKERGQRENVNKKSCLKTVNQSVSTVENISLKQSSSLENISTDESTNQLEEDRIKAQKIKEEEQILLMESRQNTSRRRQRKAARMARVKDYFAQRDEEGDSDRDESPPEIKQATRVERPEDKHVCVQENGESECPRLVSEACKTCSQPVRNAAPNHACSERPEKPDLGVLAQGESAADGLNKPLHSAGQAANQENIGEFLTKAQEPDTSYTCNKNAEAGGSEGLDGHSNRVAFGTVVAPLYDQVFRSVLGENPNEENTVNTEDFNCPSKAKQTGDIVPQNAKSKTSKMQGNVSEDQESDNPFLDTILTTLRDKKMLKCADLSGTDTSQNQQHLSGDASERLGAVNSVLVTDLVNPQTSSESEHLQETARGQKRAFDLHGETTAEPLEGPCEQFLTAETSPTGEADDVYEPFQSPTGHAVEEEEQQPPRKGENKTKVIKEDDAAVTQVDTALSKGKPLQESEGLNPNKTSNTVSNELVSPCEAETIKLTSPETSQEEPCSIEEEMKGILSPQKGDKNNSGEVKVICEAAGFVISNQDSHADTYEGTTDKNAPDKTKYHVADVAVPIEDEAVGLTDNTEVKNLEIIAEEGENSTLSDDEGGEPLQSKAEDEKTTEKDPSERNEEKLVVKGAAEEVQEDEEDNMAVTEDREWRRQDETAAVLVDKEAKLEDVRVFKANTGDNETETETRKMTDFVEMQQASIEKTSVREEEEMEKYTEMDLNCAGEAGEKQENRTVSHQKKIDYRGEIPADETAAIDADSYVAAEGRGDERGCFEERSDVAENKAEEGLSALPSDELEVAKESTKEGAWIQADSLRFEHASRGRSPEAPALENASTDEPLYEQTSPSSSESDSGDEVELYMHCLRAADASRRARKVKSKDVGLAVSRGKLQPTTMPPISESLDENVPLSGPQEKPDDTQTAATNGQDNTSQGVQRWTGWFSCCSVSKALLYATLLVIFVVVAYYYDFLACFGLYLLSIIWLCCQGEREPVKNNDRAD</sequence>
<feature type="region of interest" description="Disordered" evidence="1">
    <location>
        <begin position="344"/>
        <end position="401"/>
    </location>
</feature>
<feature type="compositionally biased region" description="Low complexity" evidence="1">
    <location>
        <begin position="531"/>
        <end position="540"/>
    </location>
</feature>
<organism evidence="4 5">
    <name type="scientific">Kryptolebias marmoratus</name>
    <name type="common">Mangrove killifish</name>
    <name type="synonym">Rivulus marmoratus</name>
    <dbReference type="NCBI Taxonomy" id="37003"/>
    <lineage>
        <taxon>Eukaryota</taxon>
        <taxon>Metazoa</taxon>
        <taxon>Chordata</taxon>
        <taxon>Craniata</taxon>
        <taxon>Vertebrata</taxon>
        <taxon>Euteleostomi</taxon>
        <taxon>Actinopterygii</taxon>
        <taxon>Neopterygii</taxon>
        <taxon>Teleostei</taxon>
        <taxon>Neoteleostei</taxon>
        <taxon>Acanthomorphata</taxon>
        <taxon>Ovalentaria</taxon>
        <taxon>Atherinomorphae</taxon>
        <taxon>Cyprinodontiformes</taxon>
        <taxon>Rivulidae</taxon>
        <taxon>Kryptolebias</taxon>
    </lineage>
</organism>
<feature type="compositionally biased region" description="Polar residues" evidence="1">
    <location>
        <begin position="558"/>
        <end position="571"/>
    </location>
</feature>
<dbReference type="PANTHER" id="PTHR12307:SF2">
    <property type="entry name" value="PROTEIN PHOSPHATASE 1 REGULATORY SUBUNIT 3A"/>
    <property type="match status" value="1"/>
</dbReference>
<dbReference type="GO" id="GO:0008157">
    <property type="term" value="F:protein phosphatase 1 binding"/>
    <property type="evidence" value="ECO:0007669"/>
    <property type="project" value="TreeGrafter"/>
</dbReference>
<feature type="compositionally biased region" description="Basic and acidic residues" evidence="1">
    <location>
        <begin position="883"/>
        <end position="903"/>
    </location>
</feature>
<dbReference type="InterPro" id="IPR050782">
    <property type="entry name" value="PP1_regulatory_subunit_3"/>
</dbReference>
<dbReference type="Ensembl" id="ENSKMAT00000013609.1">
    <property type="protein sequence ID" value="ENSKMAP00000013402.1"/>
    <property type="gene ID" value="ENSKMAG00000010067.1"/>
</dbReference>
<dbReference type="InterPro" id="IPR038175">
    <property type="entry name" value="CBM21_dom_sf"/>
</dbReference>
<feature type="compositionally biased region" description="Basic and acidic residues" evidence="1">
    <location>
        <begin position="382"/>
        <end position="401"/>
    </location>
</feature>
<accession>A0A3Q3FKQ5</accession>
<keyword evidence="2" id="KW-0472">Membrane</keyword>
<dbReference type="GO" id="GO:2001069">
    <property type="term" value="F:glycogen binding"/>
    <property type="evidence" value="ECO:0007669"/>
    <property type="project" value="TreeGrafter"/>
</dbReference>
<proteinExistence type="predicted"/>
<feature type="region of interest" description="Disordered" evidence="1">
    <location>
        <begin position="531"/>
        <end position="577"/>
    </location>
</feature>
<dbReference type="RefSeq" id="XP_017290280.1">
    <property type="nucleotide sequence ID" value="XM_017434791.3"/>
</dbReference>
<dbReference type="OrthoDB" id="1881at2759"/>
<dbReference type="GO" id="GO:0000164">
    <property type="term" value="C:protein phosphatase type 1 complex"/>
    <property type="evidence" value="ECO:0007669"/>
    <property type="project" value="TreeGrafter"/>
</dbReference>
<feature type="compositionally biased region" description="Polar residues" evidence="1">
    <location>
        <begin position="739"/>
        <end position="754"/>
    </location>
</feature>